<reference evidence="1" key="1">
    <citation type="journal article" date="2015" name="Nature">
        <title>Complex archaea that bridge the gap between prokaryotes and eukaryotes.</title>
        <authorList>
            <person name="Spang A."/>
            <person name="Saw J.H."/>
            <person name="Jorgensen S.L."/>
            <person name="Zaremba-Niedzwiedzka K."/>
            <person name="Martijn J."/>
            <person name="Lind A.E."/>
            <person name="van Eijk R."/>
            <person name="Schleper C."/>
            <person name="Guy L."/>
            <person name="Ettema T.J."/>
        </authorList>
    </citation>
    <scope>NUCLEOTIDE SEQUENCE</scope>
</reference>
<dbReference type="AlphaFoldDB" id="A0A0F8WFB9"/>
<dbReference type="EMBL" id="LAZR01069875">
    <property type="protein sequence ID" value="KKK46845.1"/>
    <property type="molecule type" value="Genomic_DNA"/>
</dbReference>
<evidence type="ECO:0000313" key="1">
    <source>
        <dbReference type="EMBL" id="KKK46845.1"/>
    </source>
</evidence>
<protein>
    <submittedName>
        <fullName evidence="1">Uncharacterized protein</fullName>
    </submittedName>
</protein>
<sequence length="110" mass="12167">MSDETKTEIDGIGYRETEHRWNCSEVVVYSTLALNLKAKLAMAMVERWGGVAGVPDGVDAAGRQKLKLQTPAELVARACDTANQCIEAFRDRNWLLTLPAPKDIPHKLSN</sequence>
<accession>A0A0F8WFB9</accession>
<comment type="caution">
    <text evidence="1">The sequence shown here is derived from an EMBL/GenBank/DDBJ whole genome shotgun (WGS) entry which is preliminary data.</text>
</comment>
<proteinExistence type="predicted"/>
<gene>
    <name evidence="1" type="ORF">LCGC14_3161150</name>
</gene>
<name>A0A0F8WFB9_9ZZZZ</name>
<organism evidence="1">
    <name type="scientific">marine sediment metagenome</name>
    <dbReference type="NCBI Taxonomy" id="412755"/>
    <lineage>
        <taxon>unclassified sequences</taxon>
        <taxon>metagenomes</taxon>
        <taxon>ecological metagenomes</taxon>
    </lineage>
</organism>